<sequence length="686" mass="79639">MILIIANIQITNSESVAASETKTSFKRTLLDSIMKRLHENGVMKLLKNSDENRLRQMDRNKFINIDGTKFNAFEVNNFTENIGMDPKIDINKYGWFIKIALKFPLPDPWIREKDAEGGVIYCNKQTEDITIHHPQERLFRKNFSKDFEAEYGWQELKCISEDSHCKLDGGDRILDKYANKKNKSHKRFSKVRDYLEKNKNLCMKERQKNTSENILSTTRRIKKMVKRIIPGDEEIQSQAEDLPENLEAQNDDIHQYQGNAPSDRELLLIASQLEIGPENVFLLQKVMDIVTDIKFEYSEWKFRQINDQMYWACVRRSPSLLIGQYYHNNATKRAKSTVHGRDYEGVIKITSESRSISDTFKESEESYSSEDLSEEIAQLREEIAKRDPSTKKVPRTSRRIMRETDHKSIQRGVDGICILKNNKKFIQNNRITEIITNKSSQNSQRRRKSGSDRPMLKRQQTIGSKTAESKFFKSRFADVDLRKQALNKIRNKRATQVLKAENFLKIPKFSGEDSSVTSIIETNSKSNFSTSQGKMTNPVTAHSRRASKRITMPMTPRLRLNISQAKLMGILSAHKLSLDNFKYILDKVSHSEAVDMLRVITNPKSAKEDLNEKGFDITKEFRKVYEEFKQIKKNDRTQSYGDNDTAAKDRVKKPMNMNKLLRMRGGVRQNSLLDTKFKSCFTITQL</sequence>
<organism evidence="3 4">
    <name type="scientific">Euplotes crassus</name>
    <dbReference type="NCBI Taxonomy" id="5936"/>
    <lineage>
        <taxon>Eukaryota</taxon>
        <taxon>Sar</taxon>
        <taxon>Alveolata</taxon>
        <taxon>Ciliophora</taxon>
        <taxon>Intramacronucleata</taxon>
        <taxon>Spirotrichea</taxon>
        <taxon>Hypotrichia</taxon>
        <taxon>Euplotida</taxon>
        <taxon>Euplotidae</taxon>
        <taxon>Moneuplotes</taxon>
    </lineage>
</organism>
<evidence type="ECO:0000313" key="4">
    <source>
        <dbReference type="Proteomes" id="UP001295684"/>
    </source>
</evidence>
<reference evidence="3" key="1">
    <citation type="submission" date="2023-07" db="EMBL/GenBank/DDBJ databases">
        <authorList>
            <consortium name="AG Swart"/>
            <person name="Singh M."/>
            <person name="Singh A."/>
            <person name="Seah K."/>
            <person name="Emmerich C."/>
        </authorList>
    </citation>
    <scope>NUCLEOTIDE SEQUENCE</scope>
    <source>
        <strain evidence="3">DP1</strain>
    </source>
</reference>
<protein>
    <recommendedName>
        <fullName evidence="2">WW domain-containing protein</fullName>
    </recommendedName>
</protein>
<dbReference type="EMBL" id="CAMPGE010019216">
    <property type="protein sequence ID" value="CAI2377564.1"/>
    <property type="molecule type" value="Genomic_DNA"/>
</dbReference>
<dbReference type="AlphaFoldDB" id="A0AAD1XRN5"/>
<dbReference type="Proteomes" id="UP001295684">
    <property type="component" value="Unassembled WGS sequence"/>
</dbReference>
<feature type="region of interest" description="Disordered" evidence="1">
    <location>
        <begin position="436"/>
        <end position="467"/>
    </location>
</feature>
<evidence type="ECO:0000313" key="3">
    <source>
        <dbReference type="EMBL" id="CAI2377564.1"/>
    </source>
</evidence>
<name>A0AAD1XRN5_EUPCR</name>
<feature type="domain" description="WW" evidence="2">
    <location>
        <begin position="103"/>
        <end position="136"/>
    </location>
</feature>
<evidence type="ECO:0000259" key="2">
    <source>
        <dbReference type="PROSITE" id="PS50020"/>
    </source>
</evidence>
<dbReference type="InterPro" id="IPR001202">
    <property type="entry name" value="WW_dom"/>
</dbReference>
<accession>A0AAD1XRN5</accession>
<gene>
    <name evidence="3" type="ORF">ECRASSUSDP1_LOCUS18952</name>
</gene>
<keyword evidence="4" id="KW-1185">Reference proteome</keyword>
<comment type="caution">
    <text evidence="3">The sequence shown here is derived from an EMBL/GenBank/DDBJ whole genome shotgun (WGS) entry which is preliminary data.</text>
</comment>
<proteinExistence type="predicted"/>
<evidence type="ECO:0000256" key="1">
    <source>
        <dbReference type="SAM" id="MobiDB-lite"/>
    </source>
</evidence>
<dbReference type="PROSITE" id="PS50020">
    <property type="entry name" value="WW_DOMAIN_2"/>
    <property type="match status" value="1"/>
</dbReference>